<dbReference type="Proteomes" id="UP000800040">
    <property type="component" value="Unassembled WGS sequence"/>
</dbReference>
<protein>
    <submittedName>
        <fullName evidence="2">Uncharacterized protein</fullName>
    </submittedName>
</protein>
<feature type="compositionally biased region" description="Basic and acidic residues" evidence="1">
    <location>
        <begin position="70"/>
        <end position="83"/>
    </location>
</feature>
<dbReference type="EMBL" id="ML975534">
    <property type="protein sequence ID" value="KAF1828524.1"/>
    <property type="molecule type" value="Genomic_DNA"/>
</dbReference>
<proteinExistence type="predicted"/>
<gene>
    <name evidence="2" type="ORF">BDW02DRAFT_635108</name>
</gene>
<dbReference type="Gene3D" id="1.10.472.50">
    <property type="entry name" value="HD-domain/PDEase-like"/>
    <property type="match status" value="1"/>
</dbReference>
<organism evidence="2 3">
    <name type="scientific">Decorospora gaudefroyi</name>
    <dbReference type="NCBI Taxonomy" id="184978"/>
    <lineage>
        <taxon>Eukaryota</taxon>
        <taxon>Fungi</taxon>
        <taxon>Dikarya</taxon>
        <taxon>Ascomycota</taxon>
        <taxon>Pezizomycotina</taxon>
        <taxon>Dothideomycetes</taxon>
        <taxon>Pleosporomycetidae</taxon>
        <taxon>Pleosporales</taxon>
        <taxon>Pleosporineae</taxon>
        <taxon>Pleosporaceae</taxon>
        <taxon>Decorospora</taxon>
    </lineage>
</organism>
<dbReference type="AlphaFoldDB" id="A0A6A5K248"/>
<feature type="compositionally biased region" description="Basic and acidic residues" evidence="1">
    <location>
        <begin position="1"/>
        <end position="19"/>
    </location>
</feature>
<name>A0A6A5K248_9PLEO</name>
<sequence>MTHEHTKSESKTNKVENFFRRIHQRISSLGHKTPKLSKSATHDALPSSTDHIIADNTTSSNNNSTSPSESSHHHPETRDTQTFEKINKGVRTYMNNATTTTIATDYEHTQRIISNAHRLWHASHKHEHTTFHNVDPTVIYVAAMCIYMGTNTHPDDQDTRRVAIETFMKTAAPEYAPTCAPKR</sequence>
<evidence type="ECO:0000313" key="2">
    <source>
        <dbReference type="EMBL" id="KAF1828524.1"/>
    </source>
</evidence>
<keyword evidence="3" id="KW-1185">Reference proteome</keyword>
<feature type="compositionally biased region" description="Low complexity" evidence="1">
    <location>
        <begin position="56"/>
        <end position="69"/>
    </location>
</feature>
<reference evidence="2" key="1">
    <citation type="submission" date="2020-01" db="EMBL/GenBank/DDBJ databases">
        <authorList>
            <consortium name="DOE Joint Genome Institute"/>
            <person name="Haridas S."/>
            <person name="Albert R."/>
            <person name="Binder M."/>
            <person name="Bloem J."/>
            <person name="Labutti K."/>
            <person name="Salamov A."/>
            <person name="Andreopoulos B."/>
            <person name="Baker S.E."/>
            <person name="Barry K."/>
            <person name="Bills G."/>
            <person name="Bluhm B.H."/>
            <person name="Cannon C."/>
            <person name="Castanera R."/>
            <person name="Culley D.E."/>
            <person name="Daum C."/>
            <person name="Ezra D."/>
            <person name="Gonzalez J.B."/>
            <person name="Henrissat B."/>
            <person name="Kuo A."/>
            <person name="Liang C."/>
            <person name="Lipzen A."/>
            <person name="Lutzoni F."/>
            <person name="Magnuson J."/>
            <person name="Mondo S."/>
            <person name="Nolan M."/>
            <person name="Ohm R."/>
            <person name="Pangilinan J."/>
            <person name="Park H.-J."/>
            <person name="Ramirez L."/>
            <person name="Alfaro M."/>
            <person name="Sun H."/>
            <person name="Tritt A."/>
            <person name="Yoshinaga Y."/>
            <person name="Zwiers L.-H."/>
            <person name="Turgeon B.G."/>
            <person name="Goodwin S.B."/>
            <person name="Spatafora J.W."/>
            <person name="Crous P.W."/>
            <person name="Grigoriev I.V."/>
        </authorList>
    </citation>
    <scope>NUCLEOTIDE SEQUENCE</scope>
    <source>
        <strain evidence="2">P77</strain>
    </source>
</reference>
<evidence type="ECO:0000313" key="3">
    <source>
        <dbReference type="Proteomes" id="UP000800040"/>
    </source>
</evidence>
<evidence type="ECO:0000256" key="1">
    <source>
        <dbReference type="SAM" id="MobiDB-lite"/>
    </source>
</evidence>
<accession>A0A6A5K248</accession>
<feature type="region of interest" description="Disordered" evidence="1">
    <location>
        <begin position="1"/>
        <end position="83"/>
    </location>
</feature>